<dbReference type="AlphaFoldDB" id="A0A5B6VLV8"/>
<dbReference type="GO" id="GO:0008233">
    <property type="term" value="F:peptidase activity"/>
    <property type="evidence" value="ECO:0007669"/>
    <property type="project" value="UniProtKB-KW"/>
</dbReference>
<dbReference type="GO" id="GO:0006508">
    <property type="term" value="P:proteolysis"/>
    <property type="evidence" value="ECO:0007669"/>
    <property type="project" value="UniProtKB-KW"/>
</dbReference>
<reference evidence="2" key="1">
    <citation type="journal article" date="2019" name="Plant Biotechnol. J.">
        <title>Genome sequencing of the Australian wild diploid species Gossypium australe highlights disease resistance and delayed gland morphogenesis.</title>
        <authorList>
            <person name="Cai Y."/>
            <person name="Cai X."/>
            <person name="Wang Q."/>
            <person name="Wang P."/>
            <person name="Zhang Y."/>
            <person name="Cai C."/>
            <person name="Xu Y."/>
            <person name="Wang K."/>
            <person name="Zhou Z."/>
            <person name="Wang C."/>
            <person name="Geng S."/>
            <person name="Li B."/>
            <person name="Dong Q."/>
            <person name="Hou Y."/>
            <person name="Wang H."/>
            <person name="Ai P."/>
            <person name="Liu Z."/>
            <person name="Yi F."/>
            <person name="Sun M."/>
            <person name="An G."/>
            <person name="Cheng J."/>
            <person name="Zhang Y."/>
            <person name="Shi Q."/>
            <person name="Xie Y."/>
            <person name="Shi X."/>
            <person name="Chang Y."/>
            <person name="Huang F."/>
            <person name="Chen Y."/>
            <person name="Hong S."/>
            <person name="Mi L."/>
            <person name="Sun Q."/>
            <person name="Zhang L."/>
            <person name="Zhou B."/>
            <person name="Peng R."/>
            <person name="Zhang X."/>
            <person name="Liu F."/>
        </authorList>
    </citation>
    <scope>NUCLEOTIDE SEQUENCE [LARGE SCALE GENOMIC DNA]</scope>
    <source>
        <strain evidence="2">cv. PA1801</strain>
    </source>
</reference>
<evidence type="ECO:0000313" key="2">
    <source>
        <dbReference type="Proteomes" id="UP000325315"/>
    </source>
</evidence>
<sequence>MRAKEDAYALDVITSNFTLFGIGIHIVIDPGSSHSYICTKFVEDKGFKISVLVTNSLGHITIVNGVIHDCLLEFGGITFSVDFFHEFDAILGLDWLARHDVGID</sequence>
<dbReference type="Gene3D" id="2.40.70.10">
    <property type="entry name" value="Acid Proteases"/>
    <property type="match status" value="1"/>
</dbReference>
<dbReference type="Proteomes" id="UP000325315">
    <property type="component" value="Unassembled WGS sequence"/>
</dbReference>
<dbReference type="SUPFAM" id="SSF50630">
    <property type="entry name" value="Acid proteases"/>
    <property type="match status" value="1"/>
</dbReference>
<dbReference type="CDD" id="cd00303">
    <property type="entry name" value="retropepsin_like"/>
    <property type="match status" value="1"/>
</dbReference>
<dbReference type="Pfam" id="PF08284">
    <property type="entry name" value="RVP_2"/>
    <property type="match status" value="1"/>
</dbReference>
<name>A0A5B6VLV8_9ROSI</name>
<keyword evidence="2" id="KW-1185">Reference proteome</keyword>
<accession>A0A5B6VLV8</accession>
<comment type="caution">
    <text evidence="1">The sequence shown here is derived from an EMBL/GenBank/DDBJ whole genome shotgun (WGS) entry which is preliminary data.</text>
</comment>
<protein>
    <submittedName>
        <fullName evidence="1">Protease</fullName>
    </submittedName>
</protein>
<keyword evidence="1" id="KW-0378">Hydrolase</keyword>
<proteinExistence type="predicted"/>
<dbReference type="EMBL" id="SMMG02000006">
    <property type="protein sequence ID" value="KAA3470092.1"/>
    <property type="molecule type" value="Genomic_DNA"/>
</dbReference>
<gene>
    <name evidence="1" type="ORF">EPI10_015828</name>
</gene>
<dbReference type="InterPro" id="IPR021109">
    <property type="entry name" value="Peptidase_aspartic_dom_sf"/>
</dbReference>
<dbReference type="OrthoDB" id="851428at2759"/>
<organism evidence="1 2">
    <name type="scientific">Gossypium australe</name>
    <dbReference type="NCBI Taxonomy" id="47621"/>
    <lineage>
        <taxon>Eukaryota</taxon>
        <taxon>Viridiplantae</taxon>
        <taxon>Streptophyta</taxon>
        <taxon>Embryophyta</taxon>
        <taxon>Tracheophyta</taxon>
        <taxon>Spermatophyta</taxon>
        <taxon>Magnoliopsida</taxon>
        <taxon>eudicotyledons</taxon>
        <taxon>Gunneridae</taxon>
        <taxon>Pentapetalae</taxon>
        <taxon>rosids</taxon>
        <taxon>malvids</taxon>
        <taxon>Malvales</taxon>
        <taxon>Malvaceae</taxon>
        <taxon>Malvoideae</taxon>
        <taxon>Gossypium</taxon>
    </lineage>
</organism>
<evidence type="ECO:0000313" key="1">
    <source>
        <dbReference type="EMBL" id="KAA3470092.1"/>
    </source>
</evidence>
<keyword evidence="1" id="KW-0645">Protease</keyword>